<dbReference type="Gene3D" id="2.30.30.830">
    <property type="match status" value="1"/>
</dbReference>
<name>A0A2T3QKJ9_PHODM</name>
<proteinExistence type="predicted"/>
<dbReference type="RefSeq" id="WP_036764704.1">
    <property type="nucleotide sequence ID" value="NZ_CP018297.1"/>
</dbReference>
<accession>A0A2T3QKJ9</accession>
<dbReference type="Pfam" id="PF04351">
    <property type="entry name" value="PilP"/>
    <property type="match status" value="1"/>
</dbReference>
<dbReference type="AlphaFoldDB" id="A0A2T3QKJ9"/>
<gene>
    <name evidence="1" type="ORF">NCTC11647_04132</name>
</gene>
<organism evidence="1 2">
    <name type="scientific">Photobacterium damselae</name>
    <dbReference type="NCBI Taxonomy" id="38293"/>
    <lineage>
        <taxon>Bacteria</taxon>
        <taxon>Pseudomonadati</taxon>
        <taxon>Pseudomonadota</taxon>
        <taxon>Gammaproteobacteria</taxon>
        <taxon>Vibrionales</taxon>
        <taxon>Vibrionaceae</taxon>
        <taxon>Photobacterium</taxon>
    </lineage>
</organism>
<dbReference type="EMBL" id="UATL01000007">
    <property type="protein sequence ID" value="SPY45631.1"/>
    <property type="molecule type" value="Genomic_DNA"/>
</dbReference>
<protein>
    <submittedName>
        <fullName evidence="1">Pilus assembly protein, PilP</fullName>
    </submittedName>
</protein>
<evidence type="ECO:0000313" key="1">
    <source>
        <dbReference type="EMBL" id="SPY45631.1"/>
    </source>
</evidence>
<sequence>MKQSIVWVLMLGLMGCRANDDSLTQFIQDAHQTARAKVEPLPQVDDFVADDFVMTRDRVPFLRPLPEHQESGDGGNKACWQPNLARIKTPLETFPLEQLAMKGVLGDGSQLWALIYTPEGKLMKVTTDSYMGLNHGRIVEVTSRKVSVEEILPDGTGCWIKRTVPLMLAQQ</sequence>
<reference evidence="1 2" key="1">
    <citation type="submission" date="2018-06" db="EMBL/GenBank/DDBJ databases">
        <authorList>
            <consortium name="Pathogen Informatics"/>
            <person name="Doyle S."/>
        </authorList>
    </citation>
    <scope>NUCLEOTIDE SEQUENCE [LARGE SCALE GENOMIC DNA]</scope>
    <source>
        <strain evidence="1 2">NCTC11647</strain>
    </source>
</reference>
<dbReference type="InterPro" id="IPR007446">
    <property type="entry name" value="PilP"/>
</dbReference>
<dbReference type="PROSITE" id="PS51257">
    <property type="entry name" value="PROKAR_LIPOPROTEIN"/>
    <property type="match status" value="1"/>
</dbReference>
<dbReference type="OrthoDB" id="5296580at2"/>
<evidence type="ECO:0000313" key="2">
    <source>
        <dbReference type="Proteomes" id="UP000251647"/>
    </source>
</evidence>
<dbReference type="PIRSF" id="PIRSF016481">
    <property type="entry name" value="Pilus_assembly_PilP"/>
    <property type="match status" value="1"/>
</dbReference>
<dbReference type="Proteomes" id="UP000251647">
    <property type="component" value="Unassembled WGS sequence"/>
</dbReference>